<name>B0XF22_CULQU</name>
<dbReference type="EnsemblMetazoa" id="CPIJ018094-RA">
    <property type="protein sequence ID" value="CPIJ018094-PA"/>
    <property type="gene ID" value="CPIJ018094"/>
</dbReference>
<gene>
    <name evidence="2" type="primary">6051883</name>
    <name evidence="1" type="ORF">CpipJ_CPIJ018094</name>
</gene>
<reference evidence="2" key="2">
    <citation type="submission" date="2020-05" db="UniProtKB">
        <authorList>
            <consortium name="EnsemblMetazoa"/>
        </authorList>
    </citation>
    <scope>IDENTIFICATION</scope>
    <source>
        <strain evidence="2">JHB</strain>
    </source>
</reference>
<dbReference type="Proteomes" id="UP000002320">
    <property type="component" value="Unassembled WGS sequence"/>
</dbReference>
<accession>B0XF22</accession>
<proteinExistence type="predicted"/>
<evidence type="ECO:0000313" key="2">
    <source>
        <dbReference type="EnsemblMetazoa" id="CPIJ018094-PA"/>
    </source>
</evidence>
<dbReference type="KEGG" id="cqu:CpipJ_CPIJ018094"/>
<reference evidence="1" key="1">
    <citation type="submission" date="2007-03" db="EMBL/GenBank/DDBJ databases">
        <title>Annotation of Culex pipiens quinquefasciatus.</title>
        <authorList>
            <consortium name="The Broad Institute Genome Sequencing Platform"/>
            <person name="Atkinson P.W."/>
            <person name="Hemingway J."/>
            <person name="Christensen B.M."/>
            <person name="Higgs S."/>
            <person name="Kodira C."/>
            <person name="Hannick L."/>
            <person name="Megy K."/>
            <person name="O'Leary S."/>
            <person name="Pearson M."/>
            <person name="Haas B.J."/>
            <person name="Mauceli E."/>
            <person name="Wortman J.R."/>
            <person name="Lee N.H."/>
            <person name="Guigo R."/>
            <person name="Stanke M."/>
            <person name="Alvarado L."/>
            <person name="Amedeo P."/>
            <person name="Antoine C.H."/>
            <person name="Arensburger P."/>
            <person name="Bidwell S.L."/>
            <person name="Crawford M."/>
            <person name="Camaro F."/>
            <person name="Devon K."/>
            <person name="Engels R."/>
            <person name="Hammond M."/>
            <person name="Howarth C."/>
            <person name="Koehrsen M."/>
            <person name="Lawson D."/>
            <person name="Montgomery P."/>
            <person name="Nene V."/>
            <person name="Nusbaum C."/>
            <person name="Puiu D."/>
            <person name="Romero-Severson J."/>
            <person name="Severson D.W."/>
            <person name="Shumway M."/>
            <person name="Sisk P."/>
            <person name="Stolte C."/>
            <person name="Zeng Q."/>
            <person name="Eisenstadt E."/>
            <person name="Fraser-Liggett C."/>
            <person name="Strausberg R."/>
            <person name="Galagan J."/>
            <person name="Birren B."/>
            <person name="Collins F.H."/>
        </authorList>
    </citation>
    <scope>NUCLEOTIDE SEQUENCE [LARGE SCALE GENOMIC DNA]</scope>
    <source>
        <strain evidence="1">JHB</strain>
    </source>
</reference>
<keyword evidence="3" id="KW-1185">Reference proteome</keyword>
<protein>
    <submittedName>
        <fullName evidence="1 2">Uncharacterized protein</fullName>
    </submittedName>
</protein>
<evidence type="ECO:0000313" key="1">
    <source>
        <dbReference type="EMBL" id="EDS26370.1"/>
    </source>
</evidence>
<sequence length="155" mass="17959">MLVDDIIIEGLQTMANTYRDKLFPGSNLDSFKFTSFDKGVMKRIASKITENGIDKYLPEEPAENGNRNLDQNRSDLHTIDVDKESQALCARFADRYADLIVVTPLELFLIRRTRNDFKQEIINADLRQLVQAEFSFVHRPFNMKLVWAPIVDTLY</sequence>
<dbReference type="EMBL" id="DS232890">
    <property type="protein sequence ID" value="EDS26370.1"/>
    <property type="molecule type" value="Genomic_DNA"/>
</dbReference>
<dbReference type="VEuPathDB" id="VectorBase:CPIJ018094"/>
<organism>
    <name type="scientific">Culex quinquefasciatus</name>
    <name type="common">Southern house mosquito</name>
    <name type="synonym">Culex pungens</name>
    <dbReference type="NCBI Taxonomy" id="7176"/>
    <lineage>
        <taxon>Eukaryota</taxon>
        <taxon>Metazoa</taxon>
        <taxon>Ecdysozoa</taxon>
        <taxon>Arthropoda</taxon>
        <taxon>Hexapoda</taxon>
        <taxon>Insecta</taxon>
        <taxon>Pterygota</taxon>
        <taxon>Neoptera</taxon>
        <taxon>Endopterygota</taxon>
        <taxon>Diptera</taxon>
        <taxon>Nematocera</taxon>
        <taxon>Culicoidea</taxon>
        <taxon>Culicidae</taxon>
        <taxon>Culicinae</taxon>
        <taxon>Culicini</taxon>
        <taxon>Culex</taxon>
        <taxon>Culex</taxon>
    </lineage>
</organism>
<dbReference type="HOGENOM" id="CLU_1697241_0_0_1"/>
<dbReference type="InParanoid" id="B0XF22"/>
<evidence type="ECO:0000313" key="3">
    <source>
        <dbReference type="Proteomes" id="UP000002320"/>
    </source>
</evidence>
<dbReference type="AlphaFoldDB" id="B0XF22"/>